<evidence type="ECO:0000313" key="12">
    <source>
        <dbReference type="EMBL" id="RIH64235.1"/>
    </source>
</evidence>
<accession>A0A399CWW6</accession>
<dbReference type="InterPro" id="IPR023997">
    <property type="entry name" value="TonB-dep_OMP_SusC/RagA_CS"/>
</dbReference>
<name>A0A399CWW6_9BACT</name>
<protein>
    <submittedName>
        <fullName evidence="12">SusC/RagA family TonB-linked outer membrane protein</fullName>
    </submittedName>
</protein>
<sequence length="1102" mass="123380">MKNFFKELSLPCKRGIKKVLLMTKLTFFLSVFLVLQMSASVYSQTRLSIKSKNKTVKEVFWDIEKQSEFRFFYNEDFVDMKRKVDFNIENETITEIMAQLFDFSKTTYKIAENNLIVIIPAEGQQPQTVRGKVTTAQGEPIPGVTVMLKGTNSGTVTDVNGSYSITIQQPNDVLAFSFVGLLTQELEIGEQSTINVTMKEDIVGVDEVVIVGYGSQRKVNLTGAIATVDGEALARRQVAQSSMVLQGVAPGVVVTQRSGQPGRDGGAISIRGKTTLGNSNPLILVDGIEMGINNIDPTLIESVSILKDAASSSIYGSRAANGVILVTTKRGQQDKLSVSYNGYVGTQQPTFLPNMVGAIDHMLLTNEAYVNVGKSPLYSEEYIEEYRQGMATNPDRYPDTDWYDQVLTGNGLMQSHFLTMNGGTEKVRVLASLGYLDQNGIMSNTNFDRYTLRINTDLNLTKSFSAQVDAHIKQSHLVEPSRGTNSAIHWSGRIPANQGGVLSNGQWGEGWNGDNPIAFTKDGGLYTQEAPSFSLNLVLKYQPVDWLFMDLAYSPNYWQSNVSDFVKAIQTYRWDGSESYKAPQKSTLNTSHSRSLHNNLRSTMTFSKEFKDHAVKLLLGYQQEDYRNDALRGYREVFPFPDYPVLNSGGEENQKAYGSASEWALQSFFGRVNYDFKGRYLFEANFRQDGSSRFVTGRKWGFFPSFSAGWRLSEENFFESLSPIINNLKIRASWGQLGNQDIGLYPFSSDVNLGLKYVFDKQVNSGAGITSLANTEISWETTTASNLGVDLTLFDRLNIVAEYYYKVTDDILLDLDIPRIIGMDAPEQNAGKVENRGWDLGLNYSNWDNEFKYEIGINISDVKNKVLDLKGVNKTGLTVNHEGYPMLSIYGLEADGFIEEEDFNEDGTYKYARQYGTIAPGDIKYIDQNNDSIINASDYKIIGATIPRYTFGLTFNGQYKNFDIGIFLQGVGKADGIIRDQGIMPFLMGGTIQEQHKDRWTPDNKDATFPRFAFNETNNEQTSSFWMRNAAYMRLKNLQVGYSLPASVTNRIKAEKLRIYLSGQNLLTLENFWDGYDVEAPVGNGGYYPQVKTFSIGVDVKF</sequence>
<proteinExistence type="inferred from homology"/>
<evidence type="ECO:0000256" key="3">
    <source>
        <dbReference type="ARBA" id="ARBA00022452"/>
    </source>
</evidence>
<dbReference type="InterPro" id="IPR012910">
    <property type="entry name" value="Plug_dom"/>
</dbReference>
<evidence type="ECO:0000256" key="7">
    <source>
        <dbReference type="ARBA" id="ARBA00023237"/>
    </source>
</evidence>
<dbReference type="InterPro" id="IPR023996">
    <property type="entry name" value="TonB-dep_OMP_SusC/RagA"/>
</dbReference>
<feature type="domain" description="TonB-dependent receptor plug" evidence="11">
    <location>
        <begin position="219"/>
        <end position="323"/>
    </location>
</feature>
<evidence type="ECO:0000256" key="6">
    <source>
        <dbReference type="ARBA" id="ARBA00023136"/>
    </source>
</evidence>
<evidence type="ECO:0000313" key="13">
    <source>
        <dbReference type="EMBL" id="RIH66514.1"/>
    </source>
</evidence>
<dbReference type="Pfam" id="PF13715">
    <property type="entry name" value="CarbopepD_reg_2"/>
    <property type="match status" value="1"/>
</dbReference>
<dbReference type="InterPro" id="IPR039426">
    <property type="entry name" value="TonB-dep_rcpt-like"/>
</dbReference>
<evidence type="ECO:0000259" key="10">
    <source>
        <dbReference type="Pfam" id="PF00593"/>
    </source>
</evidence>
<dbReference type="NCBIfam" id="TIGR04057">
    <property type="entry name" value="SusC_RagA_signa"/>
    <property type="match status" value="1"/>
</dbReference>
<dbReference type="Pfam" id="PF07715">
    <property type="entry name" value="Plug"/>
    <property type="match status" value="1"/>
</dbReference>
<dbReference type="Gene3D" id="2.60.40.1120">
    <property type="entry name" value="Carboxypeptidase-like, regulatory domain"/>
    <property type="match status" value="1"/>
</dbReference>
<gene>
    <name evidence="13" type="ORF">D1164_02600</name>
    <name evidence="12" type="ORF">D1164_15550</name>
</gene>
<comment type="caution">
    <text evidence="12">The sequence shown here is derived from an EMBL/GenBank/DDBJ whole genome shotgun (WGS) entry which is preliminary data.</text>
</comment>
<evidence type="ECO:0000256" key="8">
    <source>
        <dbReference type="PROSITE-ProRule" id="PRU01360"/>
    </source>
</evidence>
<evidence type="ECO:0000313" key="14">
    <source>
        <dbReference type="Proteomes" id="UP000266441"/>
    </source>
</evidence>
<comment type="similarity">
    <text evidence="8 9">Belongs to the TonB-dependent receptor family.</text>
</comment>
<dbReference type="Proteomes" id="UP000266441">
    <property type="component" value="Unassembled WGS sequence"/>
</dbReference>
<dbReference type="GO" id="GO:0009279">
    <property type="term" value="C:cell outer membrane"/>
    <property type="evidence" value="ECO:0007669"/>
    <property type="project" value="UniProtKB-SubCell"/>
</dbReference>
<dbReference type="NCBIfam" id="TIGR04056">
    <property type="entry name" value="OMP_RagA_SusC"/>
    <property type="match status" value="1"/>
</dbReference>
<keyword evidence="6 8" id="KW-0472">Membrane</keyword>
<evidence type="ECO:0000256" key="4">
    <source>
        <dbReference type="ARBA" id="ARBA00022692"/>
    </source>
</evidence>
<evidence type="ECO:0000256" key="9">
    <source>
        <dbReference type="RuleBase" id="RU003357"/>
    </source>
</evidence>
<keyword evidence="3 8" id="KW-1134">Transmembrane beta strand</keyword>
<reference evidence="12 14" key="1">
    <citation type="journal article" date="2015" name="Int. J. Syst. Evol. Microbiol.">
        <title>Mariniphaga sediminis sp. nov., isolated from coastal sediment.</title>
        <authorList>
            <person name="Wang F.Q."/>
            <person name="Shen Q.Y."/>
            <person name="Chen G.J."/>
            <person name="Du Z.J."/>
        </authorList>
    </citation>
    <scope>NUCLEOTIDE SEQUENCE [LARGE SCALE GENOMIC DNA]</scope>
    <source>
        <strain evidence="12 14">SY21</strain>
    </source>
</reference>
<dbReference type="OrthoDB" id="9768177at2"/>
<dbReference type="InterPro" id="IPR036942">
    <property type="entry name" value="Beta-barrel_TonB_sf"/>
</dbReference>
<dbReference type="AlphaFoldDB" id="A0A399CWW6"/>
<dbReference type="InterPro" id="IPR000531">
    <property type="entry name" value="Beta-barrel_TonB"/>
</dbReference>
<dbReference type="EMBL" id="QWET01000002">
    <property type="protein sequence ID" value="RIH66514.1"/>
    <property type="molecule type" value="Genomic_DNA"/>
</dbReference>
<evidence type="ECO:0000256" key="1">
    <source>
        <dbReference type="ARBA" id="ARBA00004571"/>
    </source>
</evidence>
<dbReference type="Gene3D" id="2.170.130.10">
    <property type="entry name" value="TonB-dependent receptor, plug domain"/>
    <property type="match status" value="1"/>
</dbReference>
<keyword evidence="7 8" id="KW-0998">Cell outer membrane</keyword>
<organism evidence="12 14">
    <name type="scientific">Mariniphaga sediminis</name>
    <dbReference type="NCBI Taxonomy" id="1628158"/>
    <lineage>
        <taxon>Bacteria</taxon>
        <taxon>Pseudomonadati</taxon>
        <taxon>Bacteroidota</taxon>
        <taxon>Bacteroidia</taxon>
        <taxon>Marinilabiliales</taxon>
        <taxon>Prolixibacteraceae</taxon>
        <taxon>Mariniphaga</taxon>
    </lineage>
</organism>
<comment type="subcellular location">
    <subcellularLocation>
        <location evidence="1 8">Cell outer membrane</location>
        <topology evidence="1 8">Multi-pass membrane protein</topology>
    </subcellularLocation>
</comment>
<reference evidence="12" key="2">
    <citation type="submission" date="2018-08" db="EMBL/GenBank/DDBJ databases">
        <authorList>
            <person name="Ferrada E.E."/>
            <person name="Latorre B.A."/>
        </authorList>
    </citation>
    <scope>NUCLEOTIDE SEQUENCE</scope>
    <source>
        <strain evidence="12">SY21</strain>
    </source>
</reference>
<evidence type="ECO:0000256" key="5">
    <source>
        <dbReference type="ARBA" id="ARBA00023077"/>
    </source>
</evidence>
<dbReference type="FunFam" id="2.170.130.10:FF:000003">
    <property type="entry name" value="SusC/RagA family TonB-linked outer membrane protein"/>
    <property type="match status" value="1"/>
</dbReference>
<keyword evidence="2 8" id="KW-0813">Transport</keyword>
<feature type="domain" description="TonB-dependent receptor-like beta-barrel" evidence="10">
    <location>
        <begin position="497"/>
        <end position="1066"/>
    </location>
</feature>
<dbReference type="InterPro" id="IPR037066">
    <property type="entry name" value="Plug_dom_sf"/>
</dbReference>
<keyword evidence="14" id="KW-1185">Reference proteome</keyword>
<keyword evidence="5 9" id="KW-0798">TonB box</keyword>
<dbReference type="Gene3D" id="2.40.170.20">
    <property type="entry name" value="TonB-dependent receptor, beta-barrel domain"/>
    <property type="match status" value="1"/>
</dbReference>
<evidence type="ECO:0000256" key="2">
    <source>
        <dbReference type="ARBA" id="ARBA00022448"/>
    </source>
</evidence>
<keyword evidence="4 8" id="KW-0812">Transmembrane</keyword>
<dbReference type="SUPFAM" id="SSF56935">
    <property type="entry name" value="Porins"/>
    <property type="match status" value="1"/>
</dbReference>
<dbReference type="InterPro" id="IPR008969">
    <property type="entry name" value="CarboxyPept-like_regulatory"/>
</dbReference>
<dbReference type="SUPFAM" id="SSF49464">
    <property type="entry name" value="Carboxypeptidase regulatory domain-like"/>
    <property type="match status" value="1"/>
</dbReference>
<evidence type="ECO:0000259" key="11">
    <source>
        <dbReference type="Pfam" id="PF07715"/>
    </source>
</evidence>
<dbReference type="EMBL" id="QWET01000012">
    <property type="protein sequence ID" value="RIH64235.1"/>
    <property type="molecule type" value="Genomic_DNA"/>
</dbReference>
<dbReference type="PROSITE" id="PS52016">
    <property type="entry name" value="TONB_DEPENDENT_REC_3"/>
    <property type="match status" value="1"/>
</dbReference>
<dbReference type="Pfam" id="PF00593">
    <property type="entry name" value="TonB_dep_Rec_b-barrel"/>
    <property type="match status" value="1"/>
</dbReference>